<gene>
    <name evidence="6" type="ORF">LTR78_007873</name>
</gene>
<reference evidence="6" key="1">
    <citation type="submission" date="2023-07" db="EMBL/GenBank/DDBJ databases">
        <title>Black Yeasts Isolated from many extreme environments.</title>
        <authorList>
            <person name="Coleine C."/>
            <person name="Stajich J.E."/>
            <person name="Selbmann L."/>
        </authorList>
    </citation>
    <scope>NUCLEOTIDE SEQUENCE</scope>
    <source>
        <strain evidence="6">CCFEE 5485</strain>
    </source>
</reference>
<dbReference type="Gene3D" id="1.20.1250.20">
    <property type="entry name" value="MFS general substrate transporter like domains"/>
    <property type="match status" value="1"/>
</dbReference>
<keyword evidence="3 5" id="KW-1133">Transmembrane helix</keyword>
<dbReference type="AlphaFoldDB" id="A0AAE0WJ46"/>
<feature type="transmembrane region" description="Helical" evidence="5">
    <location>
        <begin position="176"/>
        <end position="195"/>
    </location>
</feature>
<dbReference type="EMBL" id="JAUTXT010000034">
    <property type="protein sequence ID" value="KAK3672333.1"/>
    <property type="molecule type" value="Genomic_DNA"/>
</dbReference>
<keyword evidence="4 5" id="KW-0472">Membrane</keyword>
<feature type="transmembrane region" description="Helical" evidence="5">
    <location>
        <begin position="315"/>
        <end position="335"/>
    </location>
</feature>
<proteinExistence type="predicted"/>
<evidence type="ECO:0000256" key="3">
    <source>
        <dbReference type="ARBA" id="ARBA00022989"/>
    </source>
</evidence>
<dbReference type="GO" id="GO:0022857">
    <property type="term" value="F:transmembrane transporter activity"/>
    <property type="evidence" value="ECO:0007669"/>
    <property type="project" value="InterPro"/>
</dbReference>
<evidence type="ECO:0000256" key="5">
    <source>
        <dbReference type="SAM" id="Phobius"/>
    </source>
</evidence>
<dbReference type="InterPro" id="IPR011701">
    <property type="entry name" value="MFS"/>
</dbReference>
<evidence type="ECO:0008006" key="8">
    <source>
        <dbReference type="Google" id="ProtNLM"/>
    </source>
</evidence>
<dbReference type="Proteomes" id="UP001274830">
    <property type="component" value="Unassembled WGS sequence"/>
</dbReference>
<feature type="transmembrane region" description="Helical" evidence="5">
    <location>
        <begin position="243"/>
        <end position="268"/>
    </location>
</feature>
<organism evidence="6 7">
    <name type="scientific">Recurvomyces mirabilis</name>
    <dbReference type="NCBI Taxonomy" id="574656"/>
    <lineage>
        <taxon>Eukaryota</taxon>
        <taxon>Fungi</taxon>
        <taxon>Dikarya</taxon>
        <taxon>Ascomycota</taxon>
        <taxon>Pezizomycotina</taxon>
        <taxon>Dothideomycetes</taxon>
        <taxon>Dothideomycetidae</taxon>
        <taxon>Mycosphaerellales</taxon>
        <taxon>Teratosphaeriaceae</taxon>
        <taxon>Recurvomyces</taxon>
    </lineage>
</organism>
<evidence type="ECO:0000313" key="7">
    <source>
        <dbReference type="Proteomes" id="UP001274830"/>
    </source>
</evidence>
<dbReference type="InterPro" id="IPR036259">
    <property type="entry name" value="MFS_trans_sf"/>
</dbReference>
<accession>A0AAE0WJ46</accession>
<comment type="subcellular location">
    <subcellularLocation>
        <location evidence="1">Membrane</location>
        <topology evidence="1">Multi-pass membrane protein</topology>
    </subcellularLocation>
</comment>
<dbReference type="PANTHER" id="PTHR23502">
    <property type="entry name" value="MAJOR FACILITATOR SUPERFAMILY"/>
    <property type="match status" value="1"/>
</dbReference>
<evidence type="ECO:0000313" key="6">
    <source>
        <dbReference type="EMBL" id="KAK3672333.1"/>
    </source>
</evidence>
<feature type="transmembrane region" description="Helical" evidence="5">
    <location>
        <begin position="130"/>
        <end position="156"/>
    </location>
</feature>
<dbReference type="GO" id="GO:0005886">
    <property type="term" value="C:plasma membrane"/>
    <property type="evidence" value="ECO:0007669"/>
    <property type="project" value="TreeGrafter"/>
</dbReference>
<dbReference type="PANTHER" id="PTHR23502:SF181">
    <property type="entry name" value="MAJOR FACILITATOR SUPERFAMILY (MFS) PROFILE DOMAIN-CONTAINING PROTEIN"/>
    <property type="match status" value="1"/>
</dbReference>
<sequence>MNAIAQGNTIGPLVCGFIVTSLSWRWHKWIAFILTAINWTIVLLLCPETRYTRPESEQSSAALSQTEQYNTNQLTDQFNQEKQVGVHQAAVEEARVGETTKKSWIQEMSLWSGIPKGSNIVLLFLRPLPLVVLPVVIFSFITYSASLAWVLAINVLNPFVLQAPPYSWKPDINGLINIPGLIGNLVGGLIGGYCVDKYCDWRSKKNNGVFQPETRLHLLLLPAIVVPAGSLLFGYGVGDRLHWTAIFFGYGMATVGLTAVPVATFAYFGDCYLPVNADALLLVNGLKNIFAFGFLYGILPWITQTGYINAFGTQAGIYVAVMLFTIPLVIFGPHIRRSTAGWRIILS</sequence>
<dbReference type="Pfam" id="PF07690">
    <property type="entry name" value="MFS_1"/>
    <property type="match status" value="1"/>
</dbReference>
<evidence type="ECO:0000256" key="1">
    <source>
        <dbReference type="ARBA" id="ARBA00004141"/>
    </source>
</evidence>
<dbReference type="SUPFAM" id="SSF103473">
    <property type="entry name" value="MFS general substrate transporter"/>
    <property type="match status" value="1"/>
</dbReference>
<protein>
    <recommendedName>
        <fullName evidence="8">Major facilitator superfamily (MFS) profile domain-containing protein</fullName>
    </recommendedName>
</protein>
<comment type="caution">
    <text evidence="6">The sequence shown here is derived from an EMBL/GenBank/DDBJ whole genome shotgun (WGS) entry which is preliminary data.</text>
</comment>
<feature type="transmembrane region" description="Helical" evidence="5">
    <location>
        <begin position="29"/>
        <end position="46"/>
    </location>
</feature>
<evidence type="ECO:0000256" key="4">
    <source>
        <dbReference type="ARBA" id="ARBA00023136"/>
    </source>
</evidence>
<name>A0AAE0WJ46_9PEZI</name>
<evidence type="ECO:0000256" key="2">
    <source>
        <dbReference type="ARBA" id="ARBA00022692"/>
    </source>
</evidence>
<feature type="transmembrane region" description="Helical" evidence="5">
    <location>
        <begin position="280"/>
        <end position="303"/>
    </location>
</feature>
<keyword evidence="2 5" id="KW-0812">Transmembrane</keyword>
<feature type="transmembrane region" description="Helical" evidence="5">
    <location>
        <begin position="216"/>
        <end position="237"/>
    </location>
</feature>
<keyword evidence="7" id="KW-1185">Reference proteome</keyword>